<dbReference type="Proteomes" id="UP000319836">
    <property type="component" value="Unassembled WGS sequence"/>
</dbReference>
<dbReference type="NCBIfam" id="NF047509">
    <property type="entry name" value="Rv3131_FMN_oxido"/>
    <property type="match status" value="1"/>
</dbReference>
<organism evidence="1 2">
    <name type="scientific">Eiseniibacteriota bacterium</name>
    <dbReference type="NCBI Taxonomy" id="2212470"/>
    <lineage>
        <taxon>Bacteria</taxon>
        <taxon>Candidatus Eiseniibacteriota</taxon>
    </lineage>
</organism>
<dbReference type="EMBL" id="VBPA01000345">
    <property type="protein sequence ID" value="TMQ69060.1"/>
    <property type="molecule type" value="Genomic_DNA"/>
</dbReference>
<name>A0A538TZI3_UNCEI</name>
<gene>
    <name evidence="1" type="ORF">E6K80_12935</name>
</gene>
<evidence type="ECO:0000313" key="1">
    <source>
        <dbReference type="EMBL" id="TMQ69060.1"/>
    </source>
</evidence>
<dbReference type="SUPFAM" id="SSF55469">
    <property type="entry name" value="FMN-dependent nitroreductase-like"/>
    <property type="match status" value="2"/>
</dbReference>
<dbReference type="InterPro" id="IPR000415">
    <property type="entry name" value="Nitroreductase-like"/>
</dbReference>
<comment type="caution">
    <text evidence="1">The sequence shown here is derived from an EMBL/GenBank/DDBJ whole genome shotgun (WGS) entry which is preliminary data.</text>
</comment>
<evidence type="ECO:0000313" key="2">
    <source>
        <dbReference type="Proteomes" id="UP000319836"/>
    </source>
</evidence>
<evidence type="ECO:0008006" key="3">
    <source>
        <dbReference type="Google" id="ProtNLM"/>
    </source>
</evidence>
<sequence length="351" mass="38432">MDTPRRAARSRRSPSLLEPVTLSRRRFLVVAGGAAAYATLRPGLSWARRFAHPSVPLQPWTLPSAPPSDPLELGRALAGAAVLAPSQWNTQPWKLEINGTTIRLLADPGRAMPVNDPERCGMMMSLGAALENLLVAMRAYGLRPTVTYFPAGEKAVATVSGSRAETRRDRDLFAVIPERRTNRRTYDGRGLFMQSRAALSAQVPGELRLYWVDGRDSLRRVADLAHDASRARVLDRAAESECYAWTRFGDDDARRRGDGVTIDDLELNGPARWLAGRSLHPGSRFLGLGAANTGKQAREQIRSAGALALLTTPTRRESAWLAAGQTYERMALRATQLGIAHQPVNAPVERA</sequence>
<reference evidence="1 2" key="1">
    <citation type="journal article" date="2019" name="Nat. Microbiol.">
        <title>Mediterranean grassland soil C-N compound turnover is dependent on rainfall and depth, and is mediated by genomically divergent microorganisms.</title>
        <authorList>
            <person name="Diamond S."/>
            <person name="Andeer P.F."/>
            <person name="Li Z."/>
            <person name="Crits-Christoph A."/>
            <person name="Burstein D."/>
            <person name="Anantharaman K."/>
            <person name="Lane K.R."/>
            <person name="Thomas B.C."/>
            <person name="Pan C."/>
            <person name="Northen T.R."/>
            <person name="Banfield J.F."/>
        </authorList>
    </citation>
    <scope>NUCLEOTIDE SEQUENCE [LARGE SCALE GENOMIC DNA]</scope>
    <source>
        <strain evidence="1">WS_10</strain>
    </source>
</reference>
<dbReference type="GO" id="GO:0016491">
    <property type="term" value="F:oxidoreductase activity"/>
    <property type="evidence" value="ECO:0007669"/>
    <property type="project" value="InterPro"/>
</dbReference>
<dbReference type="Gene3D" id="3.40.109.10">
    <property type="entry name" value="NADH Oxidase"/>
    <property type="match status" value="1"/>
</dbReference>
<feature type="non-terminal residue" evidence="1">
    <location>
        <position position="351"/>
    </location>
</feature>
<accession>A0A538TZI3</accession>
<dbReference type="InterPro" id="IPR006311">
    <property type="entry name" value="TAT_signal"/>
</dbReference>
<proteinExistence type="predicted"/>
<dbReference type="AlphaFoldDB" id="A0A538TZI3"/>
<dbReference type="PROSITE" id="PS51318">
    <property type="entry name" value="TAT"/>
    <property type="match status" value="1"/>
</dbReference>
<protein>
    <recommendedName>
        <fullName evidence="3">Nitroreductase</fullName>
    </recommendedName>
</protein>